<dbReference type="Gene3D" id="3.10.100.10">
    <property type="entry name" value="Mannose-Binding Protein A, subunit A"/>
    <property type="match status" value="2"/>
</dbReference>
<reference evidence="9" key="2">
    <citation type="submission" date="2021-01" db="UniProtKB">
        <authorList>
            <consortium name="EnsemblMetazoa"/>
        </authorList>
    </citation>
    <scope>IDENTIFICATION</scope>
</reference>
<evidence type="ECO:0000259" key="8">
    <source>
        <dbReference type="PROSITE" id="PS50923"/>
    </source>
</evidence>
<keyword evidence="6" id="KW-1133">Transmembrane helix</keyword>
<dbReference type="KEGG" id="spu:115920862"/>
<dbReference type="Pfam" id="PF00059">
    <property type="entry name" value="Lectin_C"/>
    <property type="match status" value="1"/>
</dbReference>
<evidence type="ECO:0000256" key="5">
    <source>
        <dbReference type="PROSITE-ProRule" id="PRU00302"/>
    </source>
</evidence>
<dbReference type="FunFam" id="2.10.70.10:FF:000014">
    <property type="entry name" value="Membrane cofactor protein"/>
    <property type="match status" value="1"/>
</dbReference>
<sequence length="357" mass="40646">MERTWDNSSNFCYDDNGELLVTVKDVDMQNFIAQLTNENFDYNVWIGAREGLDWKWRQSDTNIDRFFWEIAFPYQSSGDCIELSYQSTSGEFAWSPRSSGDEIGLLCQYKTRMNYEEWYEGQPNRNSQDCVEMRMDFQYQWNDQYCSDRIRTLCQIGIPACGDPGEPLKGHRLPDDRTTYSVGATLHFTCQEGYTLSGESVLRCMNDGAWNHQRPSCEAVECEESPPNITHSSKMILGSVCQDIALYTCQDGYIPDSEPISFCQHTGTWSTPNFTCTVPTPTSSRTFSSPPKSTPAGASSISISTVVGSAVGAILVIVFVIVLIIMFCKRRRLESYLVLNPSFSSVHYHRKTVWLWK</sequence>
<keyword evidence="3" id="KW-0677">Repeat</keyword>
<dbReference type="PANTHER" id="PTHR45656">
    <property type="entry name" value="PROTEIN CBR-CLEC-78"/>
    <property type="match status" value="1"/>
</dbReference>
<evidence type="ECO:0000259" key="7">
    <source>
        <dbReference type="PROSITE" id="PS50041"/>
    </source>
</evidence>
<dbReference type="SMART" id="SM00032">
    <property type="entry name" value="CCP"/>
    <property type="match status" value="2"/>
</dbReference>
<evidence type="ECO:0000256" key="6">
    <source>
        <dbReference type="SAM" id="Phobius"/>
    </source>
</evidence>
<feature type="disulfide bond" evidence="5">
    <location>
        <begin position="161"/>
        <end position="204"/>
    </location>
</feature>
<dbReference type="RefSeq" id="XP_030833407.1">
    <property type="nucleotide sequence ID" value="XM_030977547.1"/>
</dbReference>
<evidence type="ECO:0000256" key="3">
    <source>
        <dbReference type="ARBA" id="ARBA00022737"/>
    </source>
</evidence>
<dbReference type="GeneID" id="115920862"/>
<keyword evidence="6" id="KW-0472">Membrane</keyword>
<protein>
    <submittedName>
        <fullName evidence="9">Uncharacterized protein</fullName>
    </submittedName>
</protein>
<dbReference type="Gene3D" id="2.10.70.10">
    <property type="entry name" value="Complement Module, domain 1"/>
    <property type="match status" value="2"/>
</dbReference>
<keyword evidence="10" id="KW-1185">Reference proteome</keyword>
<proteinExistence type="predicted"/>
<evidence type="ECO:0000313" key="9">
    <source>
        <dbReference type="EnsemblMetazoa" id="XP_030833407"/>
    </source>
</evidence>
<accession>A0A7M7NC81</accession>
<dbReference type="PROSITE" id="PS50923">
    <property type="entry name" value="SUSHI"/>
    <property type="match status" value="2"/>
</dbReference>
<dbReference type="CDD" id="cd00037">
    <property type="entry name" value="CLECT"/>
    <property type="match status" value="1"/>
</dbReference>
<dbReference type="Pfam" id="PF00084">
    <property type="entry name" value="Sushi"/>
    <property type="match status" value="2"/>
</dbReference>
<feature type="domain" description="Sushi" evidence="8">
    <location>
        <begin position="159"/>
        <end position="219"/>
    </location>
</feature>
<dbReference type="EnsemblMetazoa" id="XM_030977547">
    <property type="protein sequence ID" value="XP_030833407"/>
    <property type="gene ID" value="LOC115920862"/>
</dbReference>
<evidence type="ECO:0000256" key="2">
    <source>
        <dbReference type="ARBA" id="ARBA00022729"/>
    </source>
</evidence>
<reference evidence="10" key="1">
    <citation type="submission" date="2015-02" db="EMBL/GenBank/DDBJ databases">
        <title>Genome sequencing for Strongylocentrotus purpuratus.</title>
        <authorList>
            <person name="Murali S."/>
            <person name="Liu Y."/>
            <person name="Vee V."/>
            <person name="English A."/>
            <person name="Wang M."/>
            <person name="Skinner E."/>
            <person name="Han Y."/>
            <person name="Muzny D.M."/>
            <person name="Worley K.C."/>
            <person name="Gibbs R.A."/>
        </authorList>
    </citation>
    <scope>NUCLEOTIDE SEQUENCE</scope>
</reference>
<evidence type="ECO:0000256" key="1">
    <source>
        <dbReference type="ARBA" id="ARBA00022659"/>
    </source>
</evidence>
<dbReference type="InterPro" id="IPR000436">
    <property type="entry name" value="Sushi_SCR_CCP_dom"/>
</dbReference>
<evidence type="ECO:0000313" key="10">
    <source>
        <dbReference type="Proteomes" id="UP000007110"/>
    </source>
</evidence>
<feature type="disulfide bond" evidence="5">
    <location>
        <begin position="190"/>
        <end position="217"/>
    </location>
</feature>
<organism evidence="9 10">
    <name type="scientific">Strongylocentrotus purpuratus</name>
    <name type="common">Purple sea urchin</name>
    <dbReference type="NCBI Taxonomy" id="7668"/>
    <lineage>
        <taxon>Eukaryota</taxon>
        <taxon>Metazoa</taxon>
        <taxon>Echinodermata</taxon>
        <taxon>Eleutherozoa</taxon>
        <taxon>Echinozoa</taxon>
        <taxon>Echinoidea</taxon>
        <taxon>Euechinoidea</taxon>
        <taxon>Echinacea</taxon>
        <taxon>Camarodonta</taxon>
        <taxon>Echinidea</taxon>
        <taxon>Strongylocentrotidae</taxon>
        <taxon>Strongylocentrotus</taxon>
    </lineage>
</organism>
<feature type="domain" description="Sushi" evidence="8">
    <location>
        <begin position="220"/>
        <end position="278"/>
    </location>
</feature>
<dbReference type="PROSITE" id="PS50041">
    <property type="entry name" value="C_TYPE_LECTIN_2"/>
    <property type="match status" value="1"/>
</dbReference>
<dbReference type="PROSITE" id="PS00615">
    <property type="entry name" value="C_TYPE_LECTIN_1"/>
    <property type="match status" value="1"/>
</dbReference>
<dbReference type="InParanoid" id="A0A7M7NC81"/>
<keyword evidence="1 5" id="KW-0768">Sushi</keyword>
<feature type="domain" description="C-type lectin" evidence="7">
    <location>
        <begin position="1"/>
        <end position="155"/>
    </location>
</feature>
<dbReference type="Proteomes" id="UP000007110">
    <property type="component" value="Unassembled WGS sequence"/>
</dbReference>
<dbReference type="InterPro" id="IPR016187">
    <property type="entry name" value="CTDL_fold"/>
</dbReference>
<keyword evidence="4 5" id="KW-1015">Disulfide bond</keyword>
<keyword evidence="2" id="KW-0732">Signal</keyword>
<dbReference type="InterPro" id="IPR016186">
    <property type="entry name" value="C-type_lectin-like/link_sf"/>
</dbReference>
<feature type="transmembrane region" description="Helical" evidence="6">
    <location>
        <begin position="301"/>
        <end position="327"/>
    </location>
</feature>
<dbReference type="CDD" id="cd00033">
    <property type="entry name" value="CCP"/>
    <property type="match status" value="2"/>
</dbReference>
<dbReference type="InterPro" id="IPR051277">
    <property type="entry name" value="SEZ6_CSMD_C4BPB_Regulators"/>
</dbReference>
<dbReference type="OrthoDB" id="8961654at2759"/>
<name>A0A7M7NC81_STRPU</name>
<dbReference type="InterPro" id="IPR001304">
    <property type="entry name" value="C-type_lectin-like"/>
</dbReference>
<dbReference type="SUPFAM" id="SSF56436">
    <property type="entry name" value="C-type lectin-like"/>
    <property type="match status" value="2"/>
</dbReference>
<dbReference type="PANTHER" id="PTHR45656:SF4">
    <property type="entry name" value="PROTEIN CBR-CLEC-78"/>
    <property type="match status" value="1"/>
</dbReference>
<dbReference type="SUPFAM" id="SSF57535">
    <property type="entry name" value="Complement control module/SCR domain"/>
    <property type="match status" value="2"/>
</dbReference>
<feature type="disulfide bond" evidence="5">
    <location>
        <begin position="249"/>
        <end position="276"/>
    </location>
</feature>
<evidence type="ECO:0000256" key="4">
    <source>
        <dbReference type="ARBA" id="ARBA00023157"/>
    </source>
</evidence>
<dbReference type="InterPro" id="IPR018378">
    <property type="entry name" value="C-type_lectin_CS"/>
</dbReference>
<keyword evidence="6" id="KW-0812">Transmembrane</keyword>
<dbReference type="AlphaFoldDB" id="A0A7M7NC81"/>
<comment type="caution">
    <text evidence="5">Lacks conserved residue(s) required for the propagation of feature annotation.</text>
</comment>
<dbReference type="InterPro" id="IPR035976">
    <property type="entry name" value="Sushi/SCR/CCP_sf"/>
</dbReference>